<gene>
    <name evidence="2" type="ORF">OIE46_01590</name>
</gene>
<dbReference type="AlphaFoldDB" id="A0AAX3F1I7"/>
<dbReference type="RefSeq" id="WP_154221435.1">
    <property type="nucleotide sequence ID" value="NZ_CP034544.1"/>
</dbReference>
<feature type="transmembrane region" description="Helical" evidence="1">
    <location>
        <begin position="305"/>
        <end position="327"/>
    </location>
</feature>
<feature type="transmembrane region" description="Helical" evidence="1">
    <location>
        <begin position="240"/>
        <end position="265"/>
    </location>
</feature>
<feature type="transmembrane region" description="Helical" evidence="1">
    <location>
        <begin position="347"/>
        <end position="375"/>
    </location>
</feature>
<protein>
    <submittedName>
        <fullName evidence="2">Uncharacterized protein</fullName>
    </submittedName>
</protein>
<feature type="transmembrane region" description="Helical" evidence="1">
    <location>
        <begin position="277"/>
        <end position="298"/>
    </location>
</feature>
<feature type="transmembrane region" description="Helical" evidence="1">
    <location>
        <begin position="442"/>
        <end position="467"/>
    </location>
</feature>
<proteinExistence type="predicted"/>
<feature type="transmembrane region" description="Helical" evidence="1">
    <location>
        <begin position="89"/>
        <end position="113"/>
    </location>
</feature>
<keyword evidence="1" id="KW-0472">Membrane</keyword>
<reference evidence="2" key="2">
    <citation type="submission" date="2022-11" db="EMBL/GenBank/DDBJ databases">
        <title>complete genomes of mycoplasma synoviae ZX313 strain and SD2 strain.</title>
        <authorList>
            <person name="Zhong Q."/>
        </authorList>
    </citation>
    <scope>NUCLEOTIDE SEQUENCE</scope>
    <source>
        <strain evidence="2">SD2</strain>
    </source>
</reference>
<dbReference type="EMBL" id="CP107525">
    <property type="protein sequence ID" value="UZW64744.1"/>
    <property type="molecule type" value="Genomic_DNA"/>
</dbReference>
<feature type="transmembrane region" description="Helical" evidence="1">
    <location>
        <begin position="396"/>
        <end position="414"/>
    </location>
</feature>
<feature type="transmembrane region" description="Helical" evidence="1">
    <location>
        <begin position="134"/>
        <end position="154"/>
    </location>
</feature>
<keyword evidence="1" id="KW-1133">Transmembrane helix</keyword>
<reference evidence="2" key="1">
    <citation type="submission" date="2022-10" db="EMBL/GenBank/DDBJ databases">
        <authorList>
            <person name="Wei X."/>
        </authorList>
    </citation>
    <scope>NUCLEOTIDE SEQUENCE</scope>
    <source>
        <strain evidence="2">SD2</strain>
    </source>
</reference>
<evidence type="ECO:0000313" key="3">
    <source>
        <dbReference type="Proteomes" id="UP001164481"/>
    </source>
</evidence>
<organism evidence="2 3">
    <name type="scientific">Mycoplasmopsis synoviae</name>
    <name type="common">Mycoplasma synoviae</name>
    <dbReference type="NCBI Taxonomy" id="2109"/>
    <lineage>
        <taxon>Bacteria</taxon>
        <taxon>Bacillati</taxon>
        <taxon>Mycoplasmatota</taxon>
        <taxon>Mycoplasmoidales</taxon>
        <taxon>Metamycoplasmataceae</taxon>
        <taxon>Mycoplasmopsis</taxon>
    </lineage>
</organism>
<feature type="transmembrane region" description="Helical" evidence="1">
    <location>
        <begin position="201"/>
        <end position="228"/>
    </location>
</feature>
<name>A0AAX3F1I7_MYCSY</name>
<accession>A0AAX3F1I7</accession>
<dbReference type="Proteomes" id="UP001164481">
    <property type="component" value="Chromosome"/>
</dbReference>
<evidence type="ECO:0000256" key="1">
    <source>
        <dbReference type="SAM" id="Phobius"/>
    </source>
</evidence>
<keyword evidence="1" id="KW-0812">Transmembrane</keyword>
<feature type="transmembrane region" description="Helical" evidence="1">
    <location>
        <begin position="35"/>
        <end position="60"/>
    </location>
</feature>
<sequence>MAFFTKSLKNTSNRWSYSWNIFKNKRIYFSLKEGLVFNLFSFLVLLVGIALVITTLPGFFHLTGNIPVNASEEQIAALKALWEKNMFTYIWSVRAIAIFLFALSFGLNLFNLNQINKKVKKSLIWFDVKNNERYGLFVFVSFLLSFFAPLQYFWNLYHFQKKMHFRSFYDFENNLISLENQKLSLFEKFSFYLKSPYFKSLFRFSVFDISIAAVLLGTFLIVSFITSFSALKLTGINLEYIFYITFAFVLRWFKGSILALLADFLNLLIKGAIGTYHWVYAIVPVFVVLISSAFFYFLEKWKKTTIVVGNVILLGALIAVIAVFSYQVGIKQVSEIRISTLFGIRNVSITIIIVFIVLSGIVFLTSLGISIYYLYISVKKDEDFKLDRKKDFAFRLIISFIIVTIIVVVARWLWGPYAYIRWFSWINGKPPRNPYELAIIPILLRSVFIIPFYTFLVVALMAPFFVLKKKYLDAKMHHLY</sequence>
<evidence type="ECO:0000313" key="2">
    <source>
        <dbReference type="EMBL" id="UZW64744.1"/>
    </source>
</evidence>